<gene>
    <name evidence="1" type="ORF">CLV71_126133</name>
</gene>
<protein>
    <recommendedName>
        <fullName evidence="3">TetR family transcriptional regulator</fullName>
    </recommendedName>
</protein>
<evidence type="ECO:0000313" key="2">
    <source>
        <dbReference type="Proteomes" id="UP000294927"/>
    </source>
</evidence>
<evidence type="ECO:0008006" key="3">
    <source>
        <dbReference type="Google" id="ProtNLM"/>
    </source>
</evidence>
<sequence length="113" mass="12051">MLAERIHRVAEAGRLRVPEERAMAVLHAAGRGVTLTLIGDPKADPDLSVTAREAVLAAITTDAPAAPEPGPAAAAVTLRALLSETAALTEPERALMAEWLDRIAERARTQRQR</sequence>
<accession>A0A4R7USL0</accession>
<name>A0A4R7USL0_9PSEU</name>
<reference evidence="1 2" key="1">
    <citation type="submission" date="2019-03" db="EMBL/GenBank/DDBJ databases">
        <title>Genomic Encyclopedia of Archaeal and Bacterial Type Strains, Phase II (KMG-II): from individual species to whole genera.</title>
        <authorList>
            <person name="Goeker M."/>
        </authorList>
    </citation>
    <scope>NUCLEOTIDE SEQUENCE [LARGE SCALE GENOMIC DNA]</scope>
    <source>
        <strain evidence="1 2">DSM 45499</strain>
    </source>
</reference>
<dbReference type="Proteomes" id="UP000294927">
    <property type="component" value="Unassembled WGS sequence"/>
</dbReference>
<proteinExistence type="predicted"/>
<dbReference type="AlphaFoldDB" id="A0A4R7USL0"/>
<organism evidence="1 2">
    <name type="scientific">Actinophytocola oryzae</name>
    <dbReference type="NCBI Taxonomy" id="502181"/>
    <lineage>
        <taxon>Bacteria</taxon>
        <taxon>Bacillati</taxon>
        <taxon>Actinomycetota</taxon>
        <taxon>Actinomycetes</taxon>
        <taxon>Pseudonocardiales</taxon>
        <taxon>Pseudonocardiaceae</taxon>
    </lineage>
</organism>
<keyword evidence="2" id="KW-1185">Reference proteome</keyword>
<dbReference type="EMBL" id="SOCP01000026">
    <property type="protein sequence ID" value="TDV38744.1"/>
    <property type="molecule type" value="Genomic_DNA"/>
</dbReference>
<evidence type="ECO:0000313" key="1">
    <source>
        <dbReference type="EMBL" id="TDV38744.1"/>
    </source>
</evidence>
<comment type="caution">
    <text evidence="1">The sequence shown here is derived from an EMBL/GenBank/DDBJ whole genome shotgun (WGS) entry which is preliminary data.</text>
</comment>